<dbReference type="Gene3D" id="2.130.10.10">
    <property type="entry name" value="YVTN repeat-like/Quinoprotein amine dehydrogenase"/>
    <property type="match status" value="1"/>
</dbReference>
<gene>
    <name evidence="5" type="ORF">AYR47_20555</name>
</gene>
<protein>
    <recommendedName>
        <fullName evidence="4">Photosynthesis system II assembly factor Ycf48/Hcf136-like domain-containing protein</fullName>
    </recommendedName>
</protein>
<dbReference type="GO" id="GO:0009523">
    <property type="term" value="C:photosystem II"/>
    <property type="evidence" value="ECO:0007669"/>
    <property type="project" value="UniProtKB-KW"/>
</dbReference>
<dbReference type="InterPro" id="IPR015943">
    <property type="entry name" value="WD40/YVTN_repeat-like_dom_sf"/>
</dbReference>
<dbReference type="PANTHER" id="PTHR47199">
    <property type="entry name" value="PHOTOSYSTEM II STABILITY/ASSEMBLY FACTOR HCF136, CHLOROPLASTIC"/>
    <property type="match status" value="1"/>
</dbReference>
<dbReference type="Pfam" id="PF14870">
    <property type="entry name" value="PSII_BNR"/>
    <property type="match status" value="2"/>
</dbReference>
<evidence type="ECO:0000256" key="3">
    <source>
        <dbReference type="SAM" id="SignalP"/>
    </source>
</evidence>
<evidence type="ECO:0000313" key="6">
    <source>
        <dbReference type="Proteomes" id="UP000070516"/>
    </source>
</evidence>
<proteinExistence type="predicted"/>
<evidence type="ECO:0000256" key="1">
    <source>
        <dbReference type="ARBA" id="ARBA00022531"/>
    </source>
</evidence>
<evidence type="ECO:0000256" key="2">
    <source>
        <dbReference type="ARBA" id="ARBA00023276"/>
    </source>
</evidence>
<dbReference type="KEGG" id="pazo:AYR47_20555"/>
<keyword evidence="2" id="KW-0604">Photosystem II</keyword>
<reference evidence="5 6" key="1">
    <citation type="submission" date="2016-02" db="EMBL/GenBank/DDBJ databases">
        <title>Complete genome sequence of Pseudomonas azotoformans S4.</title>
        <authorList>
            <person name="Fang Y."/>
            <person name="Wu L."/>
            <person name="Feng G."/>
        </authorList>
    </citation>
    <scope>NUCLEOTIDE SEQUENCE [LARGE SCALE GENOMIC DNA]</scope>
    <source>
        <strain evidence="5 6">S4</strain>
    </source>
</reference>
<feature type="signal peptide" evidence="3">
    <location>
        <begin position="1"/>
        <end position="21"/>
    </location>
</feature>
<dbReference type="EMBL" id="CP014546">
    <property type="protein sequence ID" value="AMN80555.1"/>
    <property type="molecule type" value="Genomic_DNA"/>
</dbReference>
<organism evidence="5 6">
    <name type="scientific">Pseudomonas azotoformans</name>
    <dbReference type="NCBI Taxonomy" id="47878"/>
    <lineage>
        <taxon>Bacteria</taxon>
        <taxon>Pseudomonadati</taxon>
        <taxon>Pseudomonadota</taxon>
        <taxon>Gammaproteobacteria</taxon>
        <taxon>Pseudomonadales</taxon>
        <taxon>Pseudomonadaceae</taxon>
        <taxon>Pseudomonas</taxon>
    </lineage>
</organism>
<dbReference type="AlphaFoldDB" id="A0A127I144"/>
<dbReference type="Proteomes" id="UP000070516">
    <property type="component" value="Chromosome"/>
</dbReference>
<dbReference type="RefSeq" id="WP_061436575.1">
    <property type="nucleotide sequence ID" value="NZ_CP014546.1"/>
</dbReference>
<feature type="domain" description="Photosynthesis system II assembly factor Ycf48/Hcf136-like" evidence="4">
    <location>
        <begin position="155"/>
        <end position="312"/>
    </location>
</feature>
<evidence type="ECO:0000313" key="5">
    <source>
        <dbReference type="EMBL" id="AMN80555.1"/>
    </source>
</evidence>
<dbReference type="GO" id="GO:0015979">
    <property type="term" value="P:photosynthesis"/>
    <property type="evidence" value="ECO:0007669"/>
    <property type="project" value="UniProtKB-KW"/>
</dbReference>
<keyword evidence="1" id="KW-0602">Photosynthesis</keyword>
<accession>A0A127I144</accession>
<name>A0A127I144_PSEAZ</name>
<keyword evidence="3" id="KW-0732">Signal</keyword>
<dbReference type="InterPro" id="IPR028203">
    <property type="entry name" value="PSII_CF48-like_dom"/>
</dbReference>
<feature type="chain" id="PRO_5007449102" description="Photosynthesis system II assembly factor Ycf48/Hcf136-like domain-containing protein" evidence="3">
    <location>
        <begin position="22"/>
        <end position="354"/>
    </location>
</feature>
<dbReference type="PANTHER" id="PTHR47199:SF2">
    <property type="entry name" value="PHOTOSYSTEM II STABILITY_ASSEMBLY FACTOR HCF136, CHLOROPLASTIC"/>
    <property type="match status" value="1"/>
</dbReference>
<feature type="domain" description="Photosynthesis system II assembly factor Ycf48/Hcf136-like" evidence="4">
    <location>
        <begin position="71"/>
        <end position="141"/>
    </location>
</feature>
<evidence type="ECO:0000259" key="4">
    <source>
        <dbReference type="Pfam" id="PF14870"/>
    </source>
</evidence>
<dbReference type="SUPFAM" id="SSF110296">
    <property type="entry name" value="Oligoxyloglucan reducing end-specific cellobiohydrolase"/>
    <property type="match status" value="1"/>
</dbReference>
<sequence>MKLLSFCSIVGLLLTNLSAHAGDPLVKDVLQRPALLVSQPTQAVLIDVARAGRRVVAVGEQGLILLSDDDGENWRQASVPISVSLTALTFPSPDHGWAVGHAGSVLHTADGGEHWTLQLDGKAAAQQVMDAVLNASSANGQAMKVAQRFVADGADKPFLAVHFSNDRQGTVVGAFGLVLHTEDGGQTWQSWVDRLDNSAGNHLYAVTGQGEQIYIAGEQGLLFASDDSGAHFKRVPTPYEGSFFAMNLAADGDLLLAGLRGNAWRTRDKGQHWQSLSNPLKSSLMAARATNDGLVMFADQSGHFLLSSSSDDQLRVQTSSTRAPVSALTQTAGGQWIVVGARGVTRVDVRGEVK</sequence>